<protein>
    <submittedName>
        <fullName evidence="1">Uncharacterized protein</fullName>
    </submittedName>
</protein>
<organism evidence="1 2">
    <name type="scientific">Microcoleus asticus IPMA8</name>
    <dbReference type="NCBI Taxonomy" id="2563858"/>
    <lineage>
        <taxon>Bacteria</taxon>
        <taxon>Bacillati</taxon>
        <taxon>Cyanobacteriota</taxon>
        <taxon>Cyanophyceae</taxon>
        <taxon>Oscillatoriophycideae</taxon>
        <taxon>Oscillatoriales</taxon>
        <taxon>Microcoleaceae</taxon>
        <taxon>Microcoleus</taxon>
        <taxon>Microcoleus asticus</taxon>
    </lineage>
</organism>
<comment type="caution">
    <text evidence="1">The sequence shown here is derived from an EMBL/GenBank/DDBJ whole genome shotgun (WGS) entry which is preliminary data.</text>
</comment>
<keyword evidence="2" id="KW-1185">Reference proteome</keyword>
<name>A0ABX2CUI6_9CYAN</name>
<reference evidence="1 2" key="1">
    <citation type="journal article" date="2020" name="Sci. Rep.">
        <title>A novel cyanobacterial geosmin producer, revising GeoA distribution and dispersion patterns in Bacteria.</title>
        <authorList>
            <person name="Churro C."/>
            <person name="Semedo-Aguiar A.P."/>
            <person name="Silva A.D."/>
            <person name="Pereira-Leal J.B."/>
            <person name="Leite R.B."/>
        </authorList>
    </citation>
    <scope>NUCLEOTIDE SEQUENCE [LARGE SCALE GENOMIC DNA]</scope>
    <source>
        <strain evidence="1 2">IPMA8</strain>
    </source>
</reference>
<dbReference type="Proteomes" id="UP000702425">
    <property type="component" value="Unassembled WGS sequence"/>
</dbReference>
<accession>A0ABX2CUI6</accession>
<sequence length="69" mass="7912">MTPDEQARLQAHTAEIAKILYRNTPPEALDSLETIEGHLRKQWIEIVGPEVAFFLSKKPREQTKDAPEQ</sequence>
<evidence type="ECO:0000313" key="2">
    <source>
        <dbReference type="Proteomes" id="UP000702425"/>
    </source>
</evidence>
<proteinExistence type="predicted"/>
<gene>
    <name evidence="1" type="ORF">E5S67_01729</name>
</gene>
<dbReference type="EMBL" id="SRRZ01000023">
    <property type="protein sequence ID" value="NQE34006.1"/>
    <property type="molecule type" value="Genomic_DNA"/>
</dbReference>
<evidence type="ECO:0000313" key="1">
    <source>
        <dbReference type="EMBL" id="NQE34006.1"/>
    </source>
</evidence>